<evidence type="ECO:0000256" key="4">
    <source>
        <dbReference type="ARBA" id="ARBA00022801"/>
    </source>
</evidence>
<comment type="similarity">
    <text evidence="1 7">Belongs to the peptidase M3 family.</text>
</comment>
<dbReference type="InterPro" id="IPR001567">
    <property type="entry name" value="Pept_M3A_M3B_dom"/>
</dbReference>
<keyword evidence="3 7" id="KW-0479">Metal-binding</keyword>
<protein>
    <recommendedName>
        <fullName evidence="12">Oligopeptidase A</fullName>
    </recommendedName>
</protein>
<dbReference type="InterPro" id="IPR045090">
    <property type="entry name" value="Pept_M3A_M3B"/>
</dbReference>
<comment type="caution">
    <text evidence="10">The sequence shown here is derived from an EMBL/GenBank/DDBJ whole genome shotgun (WGS) entry which is preliminary data.</text>
</comment>
<evidence type="ECO:0000256" key="1">
    <source>
        <dbReference type="ARBA" id="ARBA00006040"/>
    </source>
</evidence>
<evidence type="ECO:0008006" key="12">
    <source>
        <dbReference type="Google" id="ProtNLM"/>
    </source>
</evidence>
<sequence>MKSAVWLRVASLLQLAPRPRVLGARLRVHQLSPPAGPPDNPLLDSAGLPRFADVDVARHGESAVSAALSRGRAQHRSLEASLRRKLKEGGNVTFEEVATPLADVYDSATRPWELLQHLSSVRETPELRALSAKLEPIVVAFRQELAQSQPVYDAFVRLQSSQAFAQLPEAHQRIVSSEVRDRRLSGVSLSGAEAEEFNSVSQRLSKLSTDFSNHVLDSTAAWNITLLEANQVRGIPPRVLSAAAGRAREGGSVHASDEKGPWTFGLDGPTYGPVMTYAEDQEVRKTFFWARARLASSGANDNAPTIAEILEKRHRLAQLLGYDSYADLSFASKMATRAEVHRLMDSLQSTARGPAQSDVVELLEFAKHTANATSVNHWDRGFYAERLRKAKFQFDSEALRSYFPLPSALQGLFELSSRLFGADVVEVETLFHEFGHALQHVLTKQDDSAVSGINGIEWDAVEIASQFMEYWVTDDRNTLYSFAKHYETGKSLPEDAYNKMMAAKSRIRLWQIAAANPFLVWKT</sequence>
<evidence type="ECO:0000259" key="8">
    <source>
        <dbReference type="Pfam" id="PF01432"/>
    </source>
</evidence>
<evidence type="ECO:0000256" key="5">
    <source>
        <dbReference type="ARBA" id="ARBA00022833"/>
    </source>
</evidence>
<dbReference type="Gene3D" id="1.10.1370.40">
    <property type="match status" value="1"/>
</dbReference>
<dbReference type="Pfam" id="PF01432">
    <property type="entry name" value="Peptidase_M3"/>
    <property type="match status" value="1"/>
</dbReference>
<feature type="non-terminal residue" evidence="10">
    <location>
        <position position="523"/>
    </location>
</feature>
<dbReference type="Gene3D" id="1.20.1050.40">
    <property type="entry name" value="Endopeptidase. Chain P, domain 1"/>
    <property type="match status" value="1"/>
</dbReference>
<proteinExistence type="inferred from homology"/>
<dbReference type="InterPro" id="IPR024077">
    <property type="entry name" value="Neurolysin/TOP_dom2"/>
</dbReference>
<name>A0ABN9UWN6_9DINO</name>
<dbReference type="EMBL" id="CAUYUJ010016317">
    <property type="protein sequence ID" value="CAK0863962.1"/>
    <property type="molecule type" value="Genomic_DNA"/>
</dbReference>
<keyword evidence="5 7" id="KW-0862">Zinc</keyword>
<keyword evidence="4 7" id="KW-0378">Hydrolase</keyword>
<evidence type="ECO:0000313" key="11">
    <source>
        <dbReference type="Proteomes" id="UP001189429"/>
    </source>
</evidence>
<evidence type="ECO:0000313" key="10">
    <source>
        <dbReference type="EMBL" id="CAK0863962.1"/>
    </source>
</evidence>
<dbReference type="Pfam" id="PF19310">
    <property type="entry name" value="TOP_N"/>
    <property type="match status" value="1"/>
</dbReference>
<dbReference type="PANTHER" id="PTHR11804:SF83">
    <property type="entry name" value="LD37516P"/>
    <property type="match status" value="1"/>
</dbReference>
<keyword evidence="2 7" id="KW-0645">Protease</keyword>
<evidence type="ECO:0000256" key="6">
    <source>
        <dbReference type="ARBA" id="ARBA00023049"/>
    </source>
</evidence>
<evidence type="ECO:0000256" key="3">
    <source>
        <dbReference type="ARBA" id="ARBA00022723"/>
    </source>
</evidence>
<evidence type="ECO:0000256" key="2">
    <source>
        <dbReference type="ARBA" id="ARBA00022670"/>
    </source>
</evidence>
<feature type="domain" description="Peptidase M3A/M3B catalytic" evidence="8">
    <location>
        <begin position="274"/>
        <end position="426"/>
    </location>
</feature>
<evidence type="ECO:0000256" key="7">
    <source>
        <dbReference type="RuleBase" id="RU003435"/>
    </source>
</evidence>
<dbReference type="InterPro" id="IPR045666">
    <property type="entry name" value="OpdA_N"/>
</dbReference>
<reference evidence="10" key="1">
    <citation type="submission" date="2023-10" db="EMBL/GenBank/DDBJ databases">
        <authorList>
            <person name="Chen Y."/>
            <person name="Shah S."/>
            <person name="Dougan E. K."/>
            <person name="Thang M."/>
            <person name="Chan C."/>
        </authorList>
    </citation>
    <scope>NUCLEOTIDE SEQUENCE [LARGE SCALE GENOMIC DNA]</scope>
</reference>
<dbReference type="InterPro" id="IPR024080">
    <property type="entry name" value="Neurolysin/TOP_N"/>
</dbReference>
<dbReference type="Proteomes" id="UP001189429">
    <property type="component" value="Unassembled WGS sequence"/>
</dbReference>
<comment type="cofactor">
    <cofactor evidence="7">
        <name>Zn(2+)</name>
        <dbReference type="ChEBI" id="CHEBI:29105"/>
    </cofactor>
    <text evidence="7">Binds 1 zinc ion.</text>
</comment>
<feature type="domain" description="Oligopeptidase A N-terminal" evidence="9">
    <location>
        <begin position="85"/>
        <end position="192"/>
    </location>
</feature>
<accession>A0ABN9UWN6</accession>
<dbReference type="PANTHER" id="PTHR11804">
    <property type="entry name" value="PROTEASE M3 THIMET OLIGOPEPTIDASE-RELATED"/>
    <property type="match status" value="1"/>
</dbReference>
<keyword evidence="11" id="KW-1185">Reference proteome</keyword>
<dbReference type="Gene3D" id="1.10.1370.10">
    <property type="entry name" value="Neurolysin, domain 3"/>
    <property type="match status" value="1"/>
</dbReference>
<evidence type="ECO:0000259" key="9">
    <source>
        <dbReference type="Pfam" id="PF19310"/>
    </source>
</evidence>
<gene>
    <name evidence="10" type="ORF">PCOR1329_LOCUS51960</name>
</gene>
<dbReference type="SUPFAM" id="SSF55486">
    <property type="entry name" value="Metalloproteases ('zincins'), catalytic domain"/>
    <property type="match status" value="1"/>
</dbReference>
<keyword evidence="6 7" id="KW-0482">Metalloprotease</keyword>
<organism evidence="10 11">
    <name type="scientific">Prorocentrum cordatum</name>
    <dbReference type="NCBI Taxonomy" id="2364126"/>
    <lineage>
        <taxon>Eukaryota</taxon>
        <taxon>Sar</taxon>
        <taxon>Alveolata</taxon>
        <taxon>Dinophyceae</taxon>
        <taxon>Prorocentrales</taxon>
        <taxon>Prorocentraceae</taxon>
        <taxon>Prorocentrum</taxon>
    </lineage>
</organism>